<dbReference type="EMBL" id="BDFE01000015">
    <property type="protein sequence ID" value="GAU08491.1"/>
    <property type="molecule type" value="Genomic_DNA"/>
</dbReference>
<keyword evidence="3" id="KW-1185">Reference proteome</keyword>
<evidence type="ECO:0000313" key="3">
    <source>
        <dbReference type="Proteomes" id="UP000095200"/>
    </source>
</evidence>
<evidence type="ECO:0000256" key="1">
    <source>
        <dbReference type="SAM" id="Phobius"/>
    </source>
</evidence>
<comment type="caution">
    <text evidence="2">The sequence shown here is derived from an EMBL/GenBank/DDBJ whole genome shotgun (WGS) entry which is preliminary data.</text>
</comment>
<name>A0A194AHC8_9BACT</name>
<sequence>MNSVYQFVVGPLAWVAWTLFVGGSLVRLALMYRSVRKKDPVVFEYMSFKYGMRSILHWITPFGTVNWRNNPAMTVATFGFHILLFVVPIFLLAHVVLWDQFFGISFVTLPEWLGDILAMAVVAACCFFGARRIMRPEVRFVTRTMDWVVLAIVVLPFLTGILAYHQILNYDLMLILHIVSGEIMLAAIPFTRLSHMLFGLASRAYMGSEFGAVRHAKDW</sequence>
<dbReference type="AlphaFoldDB" id="A0A194AHC8"/>
<protein>
    <submittedName>
        <fullName evidence="2">Nitrate reductase</fullName>
    </submittedName>
</protein>
<dbReference type="Gene3D" id="1.20.950.20">
    <property type="entry name" value="Transmembrane di-heme cytochromes, Chain C"/>
    <property type="match status" value="1"/>
</dbReference>
<feature type="transmembrane region" description="Helical" evidence="1">
    <location>
        <begin position="75"/>
        <end position="96"/>
    </location>
</feature>
<feature type="transmembrane region" description="Helical" evidence="1">
    <location>
        <begin position="146"/>
        <end position="167"/>
    </location>
</feature>
<dbReference type="Proteomes" id="UP000095200">
    <property type="component" value="Unassembled WGS sequence"/>
</dbReference>
<dbReference type="NCBIfam" id="NF045723">
    <property type="entry name" value="memb_anch_TmcC"/>
    <property type="match status" value="1"/>
</dbReference>
<dbReference type="SUPFAM" id="SSF103501">
    <property type="entry name" value="Respiratory nitrate reductase 1 gamma chain"/>
    <property type="match status" value="1"/>
</dbReference>
<accession>A0A194AHC8</accession>
<dbReference type="InterPro" id="IPR036197">
    <property type="entry name" value="NarG-like_sf"/>
</dbReference>
<reference evidence="3" key="1">
    <citation type="submission" date="2016-06" db="EMBL/GenBank/DDBJ databases">
        <title>Draft genome sequence of Desulfoplanes formicivorans strain Pf12B.</title>
        <authorList>
            <person name="Watanabe M."/>
            <person name="Kojima H."/>
            <person name="Fukui M."/>
        </authorList>
    </citation>
    <scope>NUCLEOTIDE SEQUENCE [LARGE SCALE GENOMIC DNA]</scope>
    <source>
        <strain evidence="3">Pf12B</strain>
    </source>
</reference>
<dbReference type="RefSeq" id="WP_069858775.1">
    <property type="nucleotide sequence ID" value="NZ_BDFE01000015.1"/>
</dbReference>
<organism evidence="2 3">
    <name type="scientific">Desulfoplanes formicivorans</name>
    <dbReference type="NCBI Taxonomy" id="1592317"/>
    <lineage>
        <taxon>Bacteria</taxon>
        <taxon>Pseudomonadati</taxon>
        <taxon>Thermodesulfobacteriota</taxon>
        <taxon>Desulfovibrionia</taxon>
        <taxon>Desulfovibrionales</taxon>
        <taxon>Desulfoplanaceae</taxon>
        <taxon>Desulfoplanes</taxon>
    </lineage>
</organism>
<keyword evidence="1" id="KW-0472">Membrane</keyword>
<dbReference type="STRING" id="1592317.DPF_1201"/>
<feature type="transmembrane region" description="Helical" evidence="1">
    <location>
        <begin position="12"/>
        <end position="30"/>
    </location>
</feature>
<feature type="transmembrane region" description="Helical" evidence="1">
    <location>
        <begin position="173"/>
        <end position="193"/>
    </location>
</feature>
<keyword evidence="1" id="KW-0812">Transmembrane</keyword>
<feature type="transmembrane region" description="Helical" evidence="1">
    <location>
        <begin position="116"/>
        <end position="134"/>
    </location>
</feature>
<evidence type="ECO:0000313" key="2">
    <source>
        <dbReference type="EMBL" id="GAU08491.1"/>
    </source>
</evidence>
<proteinExistence type="predicted"/>
<gene>
    <name evidence="2" type="ORF">DPF_1201</name>
</gene>
<keyword evidence="1" id="KW-1133">Transmembrane helix</keyword>
<dbReference type="OrthoDB" id="5450521at2"/>